<reference evidence="1 2" key="1">
    <citation type="journal article" date="2019" name="Int. J. Syst. Evol. Microbiol.">
        <title>The Global Catalogue of Microorganisms (GCM) 10K type strain sequencing project: providing services to taxonomists for standard genome sequencing and annotation.</title>
        <authorList>
            <consortium name="The Broad Institute Genomics Platform"/>
            <consortium name="The Broad Institute Genome Sequencing Center for Infectious Disease"/>
            <person name="Wu L."/>
            <person name="Ma J."/>
        </authorList>
    </citation>
    <scope>NUCLEOTIDE SEQUENCE [LARGE SCALE GENOMIC DNA]</scope>
    <source>
        <strain evidence="1 2">JCM 11117</strain>
    </source>
</reference>
<dbReference type="Proteomes" id="UP001499967">
    <property type="component" value="Unassembled WGS sequence"/>
</dbReference>
<dbReference type="EMBL" id="BAAAHP010000170">
    <property type="protein sequence ID" value="GAA0896417.1"/>
    <property type="molecule type" value="Genomic_DNA"/>
</dbReference>
<protein>
    <recommendedName>
        <fullName evidence="3">Ribosomal L7/L12-like protein</fullName>
    </recommendedName>
</protein>
<dbReference type="Gene3D" id="3.30.1390.10">
    <property type="match status" value="1"/>
</dbReference>
<comment type="caution">
    <text evidence="1">The sequence shown here is derived from an EMBL/GenBank/DDBJ whole genome shotgun (WGS) entry which is preliminary data.</text>
</comment>
<accession>A0ABN1N7M1</accession>
<organism evidence="1 2">
    <name type="scientific">Pseudonocardia zijingensis</name>
    <dbReference type="NCBI Taxonomy" id="153376"/>
    <lineage>
        <taxon>Bacteria</taxon>
        <taxon>Bacillati</taxon>
        <taxon>Actinomycetota</taxon>
        <taxon>Actinomycetes</taxon>
        <taxon>Pseudonocardiales</taxon>
        <taxon>Pseudonocardiaceae</taxon>
        <taxon>Pseudonocardia</taxon>
    </lineage>
</organism>
<name>A0ABN1N7M1_9PSEU</name>
<proteinExistence type="predicted"/>
<evidence type="ECO:0008006" key="3">
    <source>
        <dbReference type="Google" id="ProtNLM"/>
    </source>
</evidence>
<sequence length="101" mass="11320">MDYALVGIVLAAVIVLVTADLAARRESERRQLRRLAHVERKVDALVEELGVEVPEPHVERVVALLDQGKTIQAIRAYREETGAGLREAKEAVDRIGGRRRR</sequence>
<evidence type="ECO:0000313" key="1">
    <source>
        <dbReference type="EMBL" id="GAA0896417.1"/>
    </source>
</evidence>
<evidence type="ECO:0000313" key="2">
    <source>
        <dbReference type="Proteomes" id="UP001499967"/>
    </source>
</evidence>
<dbReference type="RefSeq" id="WP_343944499.1">
    <property type="nucleotide sequence ID" value="NZ_BAAAHP010000170.1"/>
</dbReference>
<dbReference type="InterPro" id="IPR014719">
    <property type="entry name" value="Ribosomal_bL12_C/ClpS-like"/>
</dbReference>
<gene>
    <name evidence="1" type="ORF">GCM10009559_54960</name>
</gene>
<keyword evidence="2" id="KW-1185">Reference proteome</keyword>